<dbReference type="EMBL" id="JARK01001372">
    <property type="protein sequence ID" value="EYC15583.1"/>
    <property type="molecule type" value="Genomic_DNA"/>
</dbReference>
<accession>A0A016UM65</accession>
<reference evidence="2" key="1">
    <citation type="journal article" date="2015" name="Nat. Genet.">
        <title>The genome and transcriptome of the zoonotic hookworm Ancylostoma ceylanicum identify infection-specific gene families.</title>
        <authorList>
            <person name="Schwarz E.M."/>
            <person name="Hu Y."/>
            <person name="Antoshechkin I."/>
            <person name="Miller M.M."/>
            <person name="Sternberg P.W."/>
            <person name="Aroian R.V."/>
        </authorList>
    </citation>
    <scope>NUCLEOTIDE SEQUENCE</scope>
    <source>
        <strain evidence="2">HY135</strain>
    </source>
</reference>
<evidence type="ECO:0000313" key="2">
    <source>
        <dbReference type="Proteomes" id="UP000024635"/>
    </source>
</evidence>
<dbReference type="Proteomes" id="UP000024635">
    <property type="component" value="Unassembled WGS sequence"/>
</dbReference>
<proteinExistence type="predicted"/>
<protein>
    <submittedName>
        <fullName evidence="1">Uncharacterized protein</fullName>
    </submittedName>
</protein>
<sequence length="139" mass="15576">MTSRFVALKLCNSRMSSFNLVHDRWTWLRALLHLLAPTHPYRTVGSVYRCFPSFGHRRTLITPFDKSPGVSPLLDVGGGVEALFMVSSEHFGRDRSKADEPSEDELLRCRLRGAKRVNGGGGRLMRELLASYEVVATIA</sequence>
<dbReference type="AlphaFoldDB" id="A0A016UM65"/>
<organism evidence="1 2">
    <name type="scientific">Ancylostoma ceylanicum</name>
    <dbReference type="NCBI Taxonomy" id="53326"/>
    <lineage>
        <taxon>Eukaryota</taxon>
        <taxon>Metazoa</taxon>
        <taxon>Ecdysozoa</taxon>
        <taxon>Nematoda</taxon>
        <taxon>Chromadorea</taxon>
        <taxon>Rhabditida</taxon>
        <taxon>Rhabditina</taxon>
        <taxon>Rhabditomorpha</taxon>
        <taxon>Strongyloidea</taxon>
        <taxon>Ancylostomatidae</taxon>
        <taxon>Ancylostomatinae</taxon>
        <taxon>Ancylostoma</taxon>
    </lineage>
</organism>
<comment type="caution">
    <text evidence="1">The sequence shown here is derived from an EMBL/GenBank/DDBJ whole genome shotgun (WGS) entry which is preliminary data.</text>
</comment>
<evidence type="ECO:0000313" key="1">
    <source>
        <dbReference type="EMBL" id="EYC15583.1"/>
    </source>
</evidence>
<name>A0A016UM65_9BILA</name>
<keyword evidence="2" id="KW-1185">Reference proteome</keyword>
<gene>
    <name evidence="1" type="primary">Acey_s0036.g3227</name>
    <name evidence="1" type="ORF">Y032_0036g3227</name>
</gene>